<dbReference type="Proteomes" id="UP000199475">
    <property type="component" value="Unassembled WGS sequence"/>
</dbReference>
<proteinExistence type="predicted"/>
<gene>
    <name evidence="2" type="ORF">SAMN04488242_1271</name>
</gene>
<dbReference type="AlphaFoldDB" id="A0A1G9JIB4"/>
<evidence type="ECO:0000313" key="3">
    <source>
        <dbReference type="Proteomes" id="UP000199475"/>
    </source>
</evidence>
<dbReference type="Pfam" id="PF18986">
    <property type="entry name" value="DUF5719"/>
    <property type="match status" value="1"/>
</dbReference>
<dbReference type="InterPro" id="IPR043777">
    <property type="entry name" value="DUF5719"/>
</dbReference>
<organism evidence="2 3">
    <name type="scientific">Tessaracoccus oleiagri</name>
    <dbReference type="NCBI Taxonomy" id="686624"/>
    <lineage>
        <taxon>Bacteria</taxon>
        <taxon>Bacillati</taxon>
        <taxon>Actinomycetota</taxon>
        <taxon>Actinomycetes</taxon>
        <taxon>Propionibacteriales</taxon>
        <taxon>Propionibacteriaceae</taxon>
        <taxon>Tessaracoccus</taxon>
    </lineage>
</organism>
<keyword evidence="3" id="KW-1185">Reference proteome</keyword>
<feature type="chain" id="PRO_5039185521" evidence="1">
    <location>
        <begin position="28"/>
        <end position="402"/>
    </location>
</feature>
<dbReference type="RefSeq" id="WP_093250056.1">
    <property type="nucleotide sequence ID" value="NZ_FNGP01000002.1"/>
</dbReference>
<dbReference type="STRING" id="686624.SAMN04488242_1271"/>
<protein>
    <submittedName>
        <fullName evidence="2">Uncharacterized protein</fullName>
    </submittedName>
</protein>
<evidence type="ECO:0000313" key="2">
    <source>
        <dbReference type="EMBL" id="SDL37279.1"/>
    </source>
</evidence>
<feature type="signal peptide" evidence="1">
    <location>
        <begin position="1"/>
        <end position="27"/>
    </location>
</feature>
<dbReference type="EMBL" id="FNGP01000002">
    <property type="protein sequence ID" value="SDL37279.1"/>
    <property type="molecule type" value="Genomic_DNA"/>
</dbReference>
<name>A0A1G9JIB4_9ACTN</name>
<keyword evidence="1" id="KW-0732">Signal</keyword>
<reference evidence="2 3" key="1">
    <citation type="submission" date="2016-10" db="EMBL/GenBank/DDBJ databases">
        <authorList>
            <person name="de Groot N.N."/>
        </authorList>
    </citation>
    <scope>NUCLEOTIDE SEQUENCE [LARGE SCALE GENOMIC DNA]</scope>
    <source>
        <strain evidence="2 3">CGMCC 1.9159</strain>
    </source>
</reference>
<evidence type="ECO:0000256" key="1">
    <source>
        <dbReference type="SAM" id="SignalP"/>
    </source>
</evidence>
<accession>A0A1G9JIB4</accession>
<sequence length="402" mass="39920">MHRFLPLGTVATAAVVALAISFTPAQPIERYTSVTPPRDVLLACQPVGAGTLLADGDGELTVDGAEQRGAPFSLPGTDRLTTLRGIAPSGGVLTDDRTWAPCQRPATSGFLALPAAADAEVRITNPDNTDASIDLTLLGPDGEVTGLGARGIVLSPGESRPVAVSVIAGDVQGPLGVAWQASRGRAVVAGITTGGVTHVAPSGAADMSHVLPGVAKGSRPSLVLVNPGVDRATVSVRFHSPTNTIIPEGGQEISVPPRSAASVDLSAGTAGDPGAFTVQSDLPVAAALYSGAGERRGVAVAAVPDVELTGAVPGGATVQLTNVGEGPADATVRLGGSPQSLRIEPGTTATLPAGDGEPVHVEVGSNQPLVGAAVLGEAIVALAPGSVAEPQPVEAELVPSLR</sequence>